<organism evidence="7 8">
    <name type="scientific">Floccifex porci</name>
    <dbReference type="NCBI Taxonomy" id="2606629"/>
    <lineage>
        <taxon>Bacteria</taxon>
        <taxon>Bacillati</taxon>
        <taxon>Bacillota</taxon>
        <taxon>Erysipelotrichia</taxon>
        <taxon>Erysipelotrichales</taxon>
        <taxon>Erysipelotrichaceae</taxon>
        <taxon>Floccifex</taxon>
    </lineage>
</organism>
<name>A0A7X2T311_9FIRM</name>
<feature type="transmembrane region" description="Helical" evidence="6">
    <location>
        <begin position="332"/>
        <end position="354"/>
    </location>
</feature>
<feature type="transmembrane region" description="Helical" evidence="6">
    <location>
        <begin position="21"/>
        <end position="46"/>
    </location>
</feature>
<feature type="transmembrane region" description="Helical" evidence="6">
    <location>
        <begin position="150"/>
        <end position="171"/>
    </location>
</feature>
<feature type="transmembrane region" description="Helical" evidence="6">
    <location>
        <begin position="390"/>
        <end position="413"/>
    </location>
</feature>
<evidence type="ECO:0000256" key="4">
    <source>
        <dbReference type="ARBA" id="ARBA00022989"/>
    </source>
</evidence>
<accession>A0A7X2T311</accession>
<reference evidence="7 8" key="1">
    <citation type="submission" date="2019-08" db="EMBL/GenBank/DDBJ databases">
        <title>In-depth cultivation of the pig gut microbiome towards novel bacterial diversity and tailored functional studies.</title>
        <authorList>
            <person name="Wylensek D."/>
            <person name="Hitch T.C.A."/>
            <person name="Clavel T."/>
        </authorList>
    </citation>
    <scope>NUCLEOTIDE SEQUENCE [LARGE SCALE GENOMIC DNA]</scope>
    <source>
        <strain evidence="7 8">LKV-178-WT-2G</strain>
    </source>
</reference>
<feature type="transmembrane region" description="Helical" evidence="6">
    <location>
        <begin position="366"/>
        <end position="384"/>
    </location>
</feature>
<keyword evidence="2" id="KW-1003">Cell membrane</keyword>
<evidence type="ECO:0000313" key="8">
    <source>
        <dbReference type="Proteomes" id="UP000470082"/>
    </source>
</evidence>
<sequence>MNQNILDKLINVNEKRILKRSFFWNMIASILNGFTSAIFLFFITRFCGLNEAGIFSIASAIAYQCISLGNFGTRGVHASDVKEEFSFCDYFYVRIFSYLLLLMMLLYYAFGSGYSLDKSLVILSYGLFKSIDVIEDLYHGEYHRRMRLDIAAILLTFRYIISIVCFIVIVLFTDDMFIASIISFVLSLLIFIFTNKNVIHYFYNKKYKFSFGNFKKLLYVLIPVVLTTYIKMYINNSPKYAIDACLGNIDQAYFNVLYMPVFVIGLMCDIIFRPYIPLFSNSWNTRDFREFKTLLFRQIFVIIGITVAVILGGYIIGLTLLELIYGVQLHQFMISFMLLLIGGGLNTLYSYLTVVMTVIRSQKKMAFVNIIVFAVCLIIMNPLVRKYEIFGATLISVTLNLIAVILSSIIVLYDYFKYKKMQK</sequence>
<evidence type="ECO:0000256" key="6">
    <source>
        <dbReference type="SAM" id="Phobius"/>
    </source>
</evidence>
<proteinExistence type="predicted"/>
<feature type="transmembrane region" description="Helical" evidence="6">
    <location>
        <begin position="294"/>
        <end position="320"/>
    </location>
</feature>
<gene>
    <name evidence="7" type="ORF">FYJ50_00175</name>
</gene>
<keyword evidence="3 6" id="KW-0812">Transmembrane</keyword>
<dbReference type="PANTHER" id="PTHR30250:SF11">
    <property type="entry name" value="O-ANTIGEN TRANSPORTER-RELATED"/>
    <property type="match status" value="1"/>
</dbReference>
<keyword evidence="5 6" id="KW-0472">Membrane</keyword>
<evidence type="ECO:0000256" key="1">
    <source>
        <dbReference type="ARBA" id="ARBA00004651"/>
    </source>
</evidence>
<keyword evidence="4 6" id="KW-1133">Transmembrane helix</keyword>
<evidence type="ECO:0000313" key="7">
    <source>
        <dbReference type="EMBL" id="MSS00543.1"/>
    </source>
</evidence>
<comment type="caution">
    <text evidence="7">The sequence shown here is derived from an EMBL/GenBank/DDBJ whole genome shotgun (WGS) entry which is preliminary data.</text>
</comment>
<dbReference type="AlphaFoldDB" id="A0A7X2T311"/>
<dbReference type="InterPro" id="IPR050833">
    <property type="entry name" value="Poly_Biosynth_Transport"/>
</dbReference>
<dbReference type="EMBL" id="VUMM01000001">
    <property type="protein sequence ID" value="MSS00543.1"/>
    <property type="molecule type" value="Genomic_DNA"/>
</dbReference>
<evidence type="ECO:0000256" key="5">
    <source>
        <dbReference type="ARBA" id="ARBA00023136"/>
    </source>
</evidence>
<feature type="transmembrane region" description="Helical" evidence="6">
    <location>
        <begin position="91"/>
        <end position="110"/>
    </location>
</feature>
<evidence type="ECO:0000256" key="2">
    <source>
        <dbReference type="ARBA" id="ARBA00022475"/>
    </source>
</evidence>
<comment type="subcellular location">
    <subcellularLocation>
        <location evidence="1">Cell membrane</location>
        <topology evidence="1">Multi-pass membrane protein</topology>
    </subcellularLocation>
</comment>
<keyword evidence="8" id="KW-1185">Reference proteome</keyword>
<dbReference type="Proteomes" id="UP000470082">
    <property type="component" value="Unassembled WGS sequence"/>
</dbReference>
<feature type="transmembrane region" description="Helical" evidence="6">
    <location>
        <begin position="177"/>
        <end position="195"/>
    </location>
</feature>
<dbReference type="GO" id="GO:0005886">
    <property type="term" value="C:plasma membrane"/>
    <property type="evidence" value="ECO:0007669"/>
    <property type="project" value="UniProtKB-SubCell"/>
</dbReference>
<dbReference type="RefSeq" id="WP_154459018.1">
    <property type="nucleotide sequence ID" value="NZ_VUMM01000001.1"/>
</dbReference>
<protein>
    <submittedName>
        <fullName evidence="7">Oligosaccharide flippase family protein</fullName>
    </submittedName>
</protein>
<feature type="transmembrane region" description="Helical" evidence="6">
    <location>
        <begin position="216"/>
        <end position="234"/>
    </location>
</feature>
<evidence type="ECO:0000256" key="3">
    <source>
        <dbReference type="ARBA" id="ARBA00022692"/>
    </source>
</evidence>
<dbReference type="PANTHER" id="PTHR30250">
    <property type="entry name" value="PST FAMILY PREDICTED COLANIC ACID TRANSPORTER"/>
    <property type="match status" value="1"/>
</dbReference>
<feature type="transmembrane region" description="Helical" evidence="6">
    <location>
        <begin position="254"/>
        <end position="273"/>
    </location>
</feature>